<feature type="domain" description="Peptidase S1" evidence="10">
    <location>
        <begin position="166"/>
        <end position="398"/>
    </location>
</feature>
<dbReference type="Pfam" id="PF00431">
    <property type="entry name" value="CUB"/>
    <property type="match status" value="1"/>
</dbReference>
<dbReference type="SUPFAM" id="SSF49854">
    <property type="entry name" value="Spermadhesin, CUB domain"/>
    <property type="match status" value="1"/>
</dbReference>
<dbReference type="GO" id="GO:0006508">
    <property type="term" value="P:proteolysis"/>
    <property type="evidence" value="ECO:0007669"/>
    <property type="project" value="UniProtKB-KW"/>
</dbReference>
<evidence type="ECO:0000256" key="3">
    <source>
        <dbReference type="ARBA" id="ARBA00022670"/>
    </source>
</evidence>
<feature type="chain" id="PRO_5014817111" evidence="8">
    <location>
        <begin position="18"/>
        <end position="405"/>
    </location>
</feature>
<dbReference type="Gene3D" id="2.40.10.10">
    <property type="entry name" value="Trypsin-like serine proteases"/>
    <property type="match status" value="1"/>
</dbReference>
<dbReference type="GO" id="GO:0005576">
    <property type="term" value="C:extracellular region"/>
    <property type="evidence" value="ECO:0007669"/>
    <property type="project" value="UniProtKB-SubCell"/>
</dbReference>
<dbReference type="EMBL" id="MF683320">
    <property type="protein sequence ID" value="ATU82461.1"/>
    <property type="molecule type" value="mRNA"/>
</dbReference>
<dbReference type="InterPro" id="IPR043504">
    <property type="entry name" value="Peptidase_S1_PA_chymotrypsin"/>
</dbReference>
<evidence type="ECO:0000256" key="2">
    <source>
        <dbReference type="ARBA" id="ARBA00022525"/>
    </source>
</evidence>
<comment type="subcellular location">
    <subcellularLocation>
        <location evidence="1">Secreted</location>
    </subcellularLocation>
</comment>
<evidence type="ECO:0000259" key="10">
    <source>
        <dbReference type="PROSITE" id="PS50240"/>
    </source>
</evidence>
<comment type="caution">
    <text evidence="7">Lacks conserved residue(s) required for the propagation of feature annotation.</text>
</comment>
<dbReference type="PANTHER" id="PTHR24252:SF7">
    <property type="entry name" value="HYALIN"/>
    <property type="match status" value="1"/>
</dbReference>
<dbReference type="CDD" id="cd00041">
    <property type="entry name" value="CUB"/>
    <property type="match status" value="1"/>
</dbReference>
<keyword evidence="5" id="KW-0720">Serine protease</keyword>
<dbReference type="PROSITE" id="PS01180">
    <property type="entry name" value="CUB"/>
    <property type="match status" value="1"/>
</dbReference>
<keyword evidence="8" id="KW-0732">Signal</keyword>
<dbReference type="Gene3D" id="2.60.120.290">
    <property type="entry name" value="Spermadhesin, CUB domain"/>
    <property type="match status" value="1"/>
</dbReference>
<keyword evidence="3 11" id="KW-0645">Protease</keyword>
<proteinExistence type="evidence at transcript level"/>
<protein>
    <submittedName>
        <fullName evidence="11">Venom S1 protease with CUB domain 8</fullName>
    </submittedName>
</protein>
<dbReference type="InterPro" id="IPR000859">
    <property type="entry name" value="CUB_dom"/>
</dbReference>
<evidence type="ECO:0000256" key="7">
    <source>
        <dbReference type="PROSITE-ProRule" id="PRU00059"/>
    </source>
</evidence>
<dbReference type="PROSITE" id="PS00134">
    <property type="entry name" value="TRYPSIN_HIS"/>
    <property type="match status" value="1"/>
</dbReference>
<evidence type="ECO:0000259" key="9">
    <source>
        <dbReference type="PROSITE" id="PS01180"/>
    </source>
</evidence>
<keyword evidence="6" id="KW-1015">Disulfide bond</keyword>
<dbReference type="CDD" id="cd00190">
    <property type="entry name" value="Tryp_SPc"/>
    <property type="match status" value="1"/>
</dbReference>
<dbReference type="FunFam" id="2.40.10.10:FF:000015">
    <property type="entry name" value="Atrial natriuretic peptide-converting enzyme"/>
    <property type="match status" value="1"/>
</dbReference>
<evidence type="ECO:0000256" key="4">
    <source>
        <dbReference type="ARBA" id="ARBA00022801"/>
    </source>
</evidence>
<evidence type="ECO:0000256" key="8">
    <source>
        <dbReference type="SAM" id="SignalP"/>
    </source>
</evidence>
<dbReference type="PROSITE" id="PS50240">
    <property type="entry name" value="TRYPSIN_DOM"/>
    <property type="match status" value="1"/>
</dbReference>
<dbReference type="GO" id="GO:0004252">
    <property type="term" value="F:serine-type endopeptidase activity"/>
    <property type="evidence" value="ECO:0007669"/>
    <property type="project" value="InterPro"/>
</dbReference>
<dbReference type="SUPFAM" id="SSF50494">
    <property type="entry name" value="Trypsin-like serine proteases"/>
    <property type="match status" value="1"/>
</dbReference>
<keyword evidence="4" id="KW-0378">Hydrolase</keyword>
<keyword evidence="2" id="KW-0964">Secreted</keyword>
<dbReference type="PRINTS" id="PR00722">
    <property type="entry name" value="CHYMOTRYPSIN"/>
</dbReference>
<feature type="signal peptide" evidence="8">
    <location>
        <begin position="1"/>
        <end position="17"/>
    </location>
</feature>
<feature type="domain" description="CUB" evidence="9">
    <location>
        <begin position="21"/>
        <end position="133"/>
    </location>
</feature>
<dbReference type="PANTHER" id="PTHR24252">
    <property type="entry name" value="ACROSIN-RELATED"/>
    <property type="match status" value="1"/>
</dbReference>
<dbReference type="InterPro" id="IPR009003">
    <property type="entry name" value="Peptidase_S1_PA"/>
</dbReference>
<sequence>MLMLLLLLLLLLDTCACFAPCQLDLHLRTGTSGYLRSPGYPGRYRPGTVCRWRMTTDPGSRLTVDCPEFDLPADGSVCVDRLVATSTGVPSQGETYCGRRAFVLWSQGERLDVYLVADNRTPSEGEDSKWRSIDWLCCRSWGGRFYCRVATGPADCDCGWTFRTRIVGGVETRVNEFPMMVGLVSSRLGRVGCGGTLVTPRHVLTAAHCLRASAPEETGILIGDHDTSTGADTQATRLIRVTRFLIHPDYDWKSYKNDLAIVEAAQSVAFNRQVGPACLPFREDNATRLTAVGWGTLEFGGEAPERLRKVSLDVIDPSSCLEVYGPEKIEPGQQICTYSRGKDACQFDSGGPLLHASASGRLHLLGVISHGIGCAERNTPSVNTRVRPYLGWILENTRGESYCVM</sequence>
<dbReference type="SMART" id="SM00020">
    <property type="entry name" value="Tryp_SPc"/>
    <property type="match status" value="1"/>
</dbReference>
<accession>A0A2K8JL86</accession>
<dbReference type="AlphaFoldDB" id="A0A2K8JL86"/>
<reference evidence="11" key="1">
    <citation type="journal article" date="2018" name="Cell. Mol. Life Sci.">
        <title>Giant fish-killing water bug reveals ancient and dynamic venom evolution in Heteroptera.</title>
        <authorList>
            <person name="Walker A.A."/>
            <person name="Hernandez-Vargas M.J."/>
            <person name="Corzo G."/>
            <person name="Fry B.G."/>
            <person name="King G.F."/>
        </authorList>
    </citation>
    <scope>NUCLEOTIDE SEQUENCE</scope>
</reference>
<dbReference type="InterPro" id="IPR001314">
    <property type="entry name" value="Peptidase_S1A"/>
</dbReference>
<dbReference type="SMART" id="SM00042">
    <property type="entry name" value="CUB"/>
    <property type="match status" value="1"/>
</dbReference>
<dbReference type="InterPro" id="IPR035914">
    <property type="entry name" value="Sperma_CUB_dom_sf"/>
</dbReference>
<evidence type="ECO:0000256" key="5">
    <source>
        <dbReference type="ARBA" id="ARBA00022825"/>
    </source>
</evidence>
<evidence type="ECO:0000256" key="1">
    <source>
        <dbReference type="ARBA" id="ARBA00004613"/>
    </source>
</evidence>
<dbReference type="InterPro" id="IPR001254">
    <property type="entry name" value="Trypsin_dom"/>
</dbReference>
<dbReference type="InterPro" id="IPR018114">
    <property type="entry name" value="TRYPSIN_HIS"/>
</dbReference>
<evidence type="ECO:0000313" key="11">
    <source>
        <dbReference type="EMBL" id="ATU82461.1"/>
    </source>
</evidence>
<dbReference type="Pfam" id="PF00089">
    <property type="entry name" value="Trypsin"/>
    <property type="match status" value="1"/>
</dbReference>
<organism evidence="11">
    <name type="scientific">Lethocerus distinctifemur</name>
    <dbReference type="NCBI Taxonomy" id="280095"/>
    <lineage>
        <taxon>Eukaryota</taxon>
        <taxon>Metazoa</taxon>
        <taxon>Ecdysozoa</taxon>
        <taxon>Arthropoda</taxon>
        <taxon>Hexapoda</taxon>
        <taxon>Insecta</taxon>
        <taxon>Pterygota</taxon>
        <taxon>Neoptera</taxon>
        <taxon>Paraneoptera</taxon>
        <taxon>Hemiptera</taxon>
        <taxon>Heteroptera</taxon>
        <taxon>Panheteroptera</taxon>
        <taxon>Nepomorpha</taxon>
        <taxon>Belostomatidae</taxon>
        <taxon>Lethocerinae</taxon>
        <taxon>Lethocerus</taxon>
    </lineage>
</organism>
<name>A0A2K8JL86_9HEMI</name>
<evidence type="ECO:0000256" key="6">
    <source>
        <dbReference type="ARBA" id="ARBA00023157"/>
    </source>
</evidence>